<dbReference type="InterPro" id="IPR023213">
    <property type="entry name" value="CAT-like_dom_sf"/>
</dbReference>
<dbReference type="AlphaFoldDB" id="A0A9R0RDE4"/>
<reference evidence="2 3" key="1">
    <citation type="submission" date="2017-09" db="EMBL/GenBank/DDBJ databases">
        <authorList>
            <consortium name="International Durum Wheat Genome Sequencing Consortium (IDWGSC)"/>
            <person name="Milanesi L."/>
        </authorList>
    </citation>
    <scope>NUCLEOTIDE SEQUENCE [LARGE SCALE GENOMIC DNA]</scope>
    <source>
        <strain evidence="3">cv. Svevo</strain>
    </source>
</reference>
<name>A0A9R0RDE4_TRITD</name>
<organism evidence="2 3">
    <name type="scientific">Triticum turgidum subsp. durum</name>
    <name type="common">Durum wheat</name>
    <name type="synonym">Triticum durum</name>
    <dbReference type="NCBI Taxonomy" id="4567"/>
    <lineage>
        <taxon>Eukaryota</taxon>
        <taxon>Viridiplantae</taxon>
        <taxon>Streptophyta</taxon>
        <taxon>Embryophyta</taxon>
        <taxon>Tracheophyta</taxon>
        <taxon>Spermatophyta</taxon>
        <taxon>Magnoliopsida</taxon>
        <taxon>Liliopsida</taxon>
        <taxon>Poales</taxon>
        <taxon>Poaceae</taxon>
        <taxon>BOP clade</taxon>
        <taxon>Pooideae</taxon>
        <taxon>Triticodae</taxon>
        <taxon>Triticeae</taxon>
        <taxon>Triticinae</taxon>
        <taxon>Triticum</taxon>
    </lineage>
</organism>
<evidence type="ECO:0000313" key="2">
    <source>
        <dbReference type="EMBL" id="VAH57858.1"/>
    </source>
</evidence>
<dbReference type="PANTHER" id="PTHR31147">
    <property type="entry name" value="ACYL TRANSFERASE 4"/>
    <property type="match status" value="1"/>
</dbReference>
<dbReference type="Proteomes" id="UP000324705">
    <property type="component" value="Chromosome 3A"/>
</dbReference>
<dbReference type="GO" id="GO:0016747">
    <property type="term" value="F:acyltransferase activity, transferring groups other than amino-acyl groups"/>
    <property type="evidence" value="ECO:0007669"/>
    <property type="project" value="UniProtKB-ARBA"/>
</dbReference>
<accession>A0A9R0RDE4</accession>
<evidence type="ECO:0000256" key="1">
    <source>
        <dbReference type="ARBA" id="ARBA00009861"/>
    </source>
</evidence>
<protein>
    <submittedName>
        <fullName evidence="2">Uncharacterized protein</fullName>
    </submittedName>
</protein>
<comment type="similarity">
    <text evidence="1">Belongs to the plant acyltransferase family.</text>
</comment>
<dbReference type="EMBL" id="LT934115">
    <property type="protein sequence ID" value="VAH57858.1"/>
    <property type="molecule type" value="Genomic_DNA"/>
</dbReference>
<sequence length="421" mass="46938">MWKFNPVGPRTLQRFFGTKHEDMWKLLFKTKKSCPEATEDLGYNSIHDATPGWKKKADRIHCPAPLSEDPAIPLLTRVLVPAPKKKAKGKGKEAKSGLRLPYVVMQAIFFVQSSLCLSRSASISSLNMLLAYLSNFSFLNLQLLLKITKFTCGGFVMGLRFNHASADGMGAAQFIKAVGDMARGLPEPAVKPVWDREKFPNPSIKPGPLPELPVLALDYIVLDFPTGYIDGLKTQCKAHSGKFCSGFDVLTAKLWQCRTRALNLEPEATVKLCFFASVRHLLKLDAGYYGNSIFPVKMSGSSKKVLESSVMEVIDMIREAKQRMAVEFFQFAKEETRQDPFQMSFDYESIYVSDWSKLGFSDVDYGFGPPMFAGPLVNNDFIASVVILKAPLPLDGTRMLASCVTKEHSEEFARGMKEDLP</sequence>
<keyword evidence="3" id="KW-1185">Reference proteome</keyword>
<dbReference type="Gramene" id="TRITD3Av1G035030.1">
    <property type="protein sequence ID" value="TRITD3Av1G035030.1"/>
    <property type="gene ID" value="TRITD3Av1G035030"/>
</dbReference>
<dbReference type="PANTHER" id="PTHR31147:SF34">
    <property type="entry name" value="ACYL TRANSFERASE 9"/>
    <property type="match status" value="1"/>
</dbReference>
<dbReference type="InterPro" id="IPR050898">
    <property type="entry name" value="Plant_acyltransferase"/>
</dbReference>
<proteinExistence type="inferred from homology"/>
<dbReference type="Gene3D" id="3.30.559.10">
    <property type="entry name" value="Chloramphenicol acetyltransferase-like domain"/>
    <property type="match status" value="2"/>
</dbReference>
<gene>
    <name evidence="2" type="ORF">TRITD_3Av1G035030</name>
</gene>
<evidence type="ECO:0000313" key="3">
    <source>
        <dbReference type="Proteomes" id="UP000324705"/>
    </source>
</evidence>
<dbReference type="OMA" id="WANDEFE"/>
<dbReference type="Pfam" id="PF02458">
    <property type="entry name" value="Transferase"/>
    <property type="match status" value="1"/>
</dbReference>